<keyword evidence="2" id="KW-1185">Reference proteome</keyword>
<dbReference type="EMBL" id="CAJOBG010073465">
    <property type="protein sequence ID" value="CAF4603772.1"/>
    <property type="molecule type" value="Genomic_DNA"/>
</dbReference>
<protein>
    <submittedName>
        <fullName evidence="1">Uncharacterized protein</fullName>
    </submittedName>
</protein>
<dbReference type="Proteomes" id="UP000663866">
    <property type="component" value="Unassembled WGS sequence"/>
</dbReference>
<name>A0A821C3Q5_9BILA</name>
<dbReference type="AlphaFoldDB" id="A0A821C3Q5"/>
<comment type="caution">
    <text evidence="1">The sequence shown here is derived from an EMBL/GenBank/DDBJ whole genome shotgun (WGS) entry which is preliminary data.</text>
</comment>
<proteinExistence type="predicted"/>
<evidence type="ECO:0000313" key="1">
    <source>
        <dbReference type="EMBL" id="CAF4603772.1"/>
    </source>
</evidence>
<gene>
    <name evidence="1" type="ORF">OVN521_LOCUS45270</name>
</gene>
<reference evidence="1" key="1">
    <citation type="submission" date="2021-02" db="EMBL/GenBank/DDBJ databases">
        <authorList>
            <person name="Nowell W R."/>
        </authorList>
    </citation>
    <scope>NUCLEOTIDE SEQUENCE</scope>
</reference>
<feature type="non-terminal residue" evidence="1">
    <location>
        <position position="1"/>
    </location>
</feature>
<evidence type="ECO:0000313" key="2">
    <source>
        <dbReference type="Proteomes" id="UP000663866"/>
    </source>
</evidence>
<sequence>EGFTLETVSNIDQNRLPMNNQLLTKQSYIPASSNLRGQEHSIRNSLYPMTTRVGNGASKLATDV</sequence>
<organism evidence="1 2">
    <name type="scientific">Rotaria magnacalcarata</name>
    <dbReference type="NCBI Taxonomy" id="392030"/>
    <lineage>
        <taxon>Eukaryota</taxon>
        <taxon>Metazoa</taxon>
        <taxon>Spiralia</taxon>
        <taxon>Gnathifera</taxon>
        <taxon>Rotifera</taxon>
        <taxon>Eurotatoria</taxon>
        <taxon>Bdelloidea</taxon>
        <taxon>Philodinida</taxon>
        <taxon>Philodinidae</taxon>
        <taxon>Rotaria</taxon>
    </lineage>
</organism>
<accession>A0A821C3Q5</accession>